<evidence type="ECO:0000259" key="2">
    <source>
        <dbReference type="Pfam" id="PF07589"/>
    </source>
</evidence>
<feature type="signal peptide" evidence="1">
    <location>
        <begin position="1"/>
        <end position="16"/>
    </location>
</feature>
<organism evidence="3 4">
    <name type="scientific">Termitidicoccus mucosus</name>
    <dbReference type="NCBI Taxonomy" id="1184151"/>
    <lineage>
        <taxon>Bacteria</taxon>
        <taxon>Pseudomonadati</taxon>
        <taxon>Verrucomicrobiota</taxon>
        <taxon>Opitutia</taxon>
        <taxon>Opitutales</taxon>
        <taxon>Opitutaceae</taxon>
        <taxon>Termitidicoccus</taxon>
    </lineage>
</organism>
<sequence>MLSAVFAAGLTFTANAQIGAPFPSGVNLFSSPSATNLGLYNAQFGVGASLFGQNLYFDSTDTVPSIISTWAPGQADVSGYWQAGGGAVKAVYLGKTAEWENDFGYVKIPPGPPSYVPLVTDVTSGNPVSGYEHVVNYGAGETLDFFVNSGGPVGEGGLFYAFGLSNEYAGTDASIHTYWALASVLTNYWDGSAWVTDFVPTILVGYEDARNDQGIYDEDFNDFVVAFQFLPAQQTAVPEPSTYGLIGASVLLGLVGYRRFKSSRRQAAAT</sequence>
<proteinExistence type="predicted"/>
<feature type="chain" id="PRO_5008088881" description="Ice-binding protein C-terminal domain-containing protein" evidence="1">
    <location>
        <begin position="17"/>
        <end position="270"/>
    </location>
</feature>
<reference evidence="3 4" key="1">
    <citation type="submission" date="2016-01" db="EMBL/GenBank/DDBJ databases">
        <title>High potential of lignocellulose degradation of a new Verrucomicrobia species.</title>
        <authorList>
            <person name="Wang Y."/>
            <person name="Shi Y."/>
            <person name="Qiu Z."/>
            <person name="Liu S."/>
            <person name="Yang H."/>
        </authorList>
    </citation>
    <scope>NUCLEOTIDE SEQUENCE [LARGE SCALE GENOMIC DNA]</scope>
    <source>
        <strain evidence="3 4">TSB47</strain>
    </source>
</reference>
<name>A0A178IHP3_9BACT</name>
<dbReference type="EMBL" id="LRRQ01000125">
    <property type="protein sequence ID" value="OAM88685.1"/>
    <property type="molecule type" value="Genomic_DNA"/>
</dbReference>
<evidence type="ECO:0000313" key="3">
    <source>
        <dbReference type="EMBL" id="OAM88685.1"/>
    </source>
</evidence>
<dbReference type="Proteomes" id="UP000078486">
    <property type="component" value="Unassembled WGS sequence"/>
</dbReference>
<protein>
    <recommendedName>
        <fullName evidence="2">Ice-binding protein C-terminal domain-containing protein</fullName>
    </recommendedName>
</protein>
<comment type="caution">
    <text evidence="3">The sequence shown here is derived from an EMBL/GenBank/DDBJ whole genome shotgun (WGS) entry which is preliminary data.</text>
</comment>
<dbReference type="Pfam" id="PF07589">
    <property type="entry name" value="PEP-CTERM"/>
    <property type="match status" value="1"/>
</dbReference>
<keyword evidence="4" id="KW-1185">Reference proteome</keyword>
<dbReference type="AlphaFoldDB" id="A0A178IHP3"/>
<dbReference type="NCBIfam" id="TIGR02595">
    <property type="entry name" value="PEP_CTERM"/>
    <property type="match status" value="1"/>
</dbReference>
<feature type="domain" description="Ice-binding protein C-terminal" evidence="2">
    <location>
        <begin position="236"/>
        <end position="259"/>
    </location>
</feature>
<evidence type="ECO:0000313" key="4">
    <source>
        <dbReference type="Proteomes" id="UP000078486"/>
    </source>
</evidence>
<dbReference type="InterPro" id="IPR013424">
    <property type="entry name" value="Ice-binding_C"/>
</dbReference>
<accession>A0A178IHP3</accession>
<keyword evidence="1" id="KW-0732">Signal</keyword>
<gene>
    <name evidence="3" type="ORF">AW736_15750</name>
</gene>
<evidence type="ECO:0000256" key="1">
    <source>
        <dbReference type="SAM" id="SignalP"/>
    </source>
</evidence>
<dbReference type="STRING" id="1184151.AW736_15750"/>